<dbReference type="Proteomes" id="UP001454036">
    <property type="component" value="Unassembled WGS sequence"/>
</dbReference>
<accession>A0AAV3R4U8</accession>
<sequence>MTLYLSRRLTIHGSYQKNCFLQTLTPLKRSRYVGGVKIASPSSSPPPSERQVVALLAPKASPDKLAHDTLLPLLDERVMLRILELAPGMQVSHEVSRLWLQFASALEALADSNSGLHQQTLKLGEKLSQERFKVEALEQELHGLRLQASTTRNLFWELALLARDLKTGGEG</sequence>
<name>A0AAV3R4U8_LITER</name>
<protein>
    <submittedName>
        <fullName evidence="2">Uncharacterized protein</fullName>
    </submittedName>
</protein>
<reference evidence="2 3" key="1">
    <citation type="submission" date="2024-01" db="EMBL/GenBank/DDBJ databases">
        <title>The complete chloroplast genome sequence of Lithospermum erythrorhizon: insights into the phylogenetic relationship among Boraginaceae species and the maternal lineages of purple gromwells.</title>
        <authorList>
            <person name="Okada T."/>
            <person name="Watanabe K."/>
        </authorList>
    </citation>
    <scope>NUCLEOTIDE SEQUENCE [LARGE SCALE GENOMIC DNA]</scope>
</reference>
<evidence type="ECO:0000313" key="3">
    <source>
        <dbReference type="Proteomes" id="UP001454036"/>
    </source>
</evidence>
<organism evidence="2 3">
    <name type="scientific">Lithospermum erythrorhizon</name>
    <name type="common">Purple gromwell</name>
    <name type="synonym">Lithospermum officinale var. erythrorhizon</name>
    <dbReference type="NCBI Taxonomy" id="34254"/>
    <lineage>
        <taxon>Eukaryota</taxon>
        <taxon>Viridiplantae</taxon>
        <taxon>Streptophyta</taxon>
        <taxon>Embryophyta</taxon>
        <taxon>Tracheophyta</taxon>
        <taxon>Spermatophyta</taxon>
        <taxon>Magnoliopsida</taxon>
        <taxon>eudicotyledons</taxon>
        <taxon>Gunneridae</taxon>
        <taxon>Pentapetalae</taxon>
        <taxon>asterids</taxon>
        <taxon>lamiids</taxon>
        <taxon>Boraginales</taxon>
        <taxon>Boraginaceae</taxon>
        <taxon>Boraginoideae</taxon>
        <taxon>Lithospermeae</taxon>
        <taxon>Lithospermum</taxon>
    </lineage>
</organism>
<comment type="caution">
    <text evidence="2">The sequence shown here is derived from an EMBL/GenBank/DDBJ whole genome shotgun (WGS) entry which is preliminary data.</text>
</comment>
<keyword evidence="3" id="KW-1185">Reference proteome</keyword>
<evidence type="ECO:0000256" key="1">
    <source>
        <dbReference type="SAM" id="Coils"/>
    </source>
</evidence>
<feature type="coiled-coil region" evidence="1">
    <location>
        <begin position="127"/>
        <end position="154"/>
    </location>
</feature>
<proteinExistence type="predicted"/>
<keyword evidence="1" id="KW-0175">Coiled coil</keyword>
<evidence type="ECO:0000313" key="2">
    <source>
        <dbReference type="EMBL" id="GAA0170910.1"/>
    </source>
</evidence>
<dbReference type="EMBL" id="BAABME010007447">
    <property type="protein sequence ID" value="GAA0170910.1"/>
    <property type="molecule type" value="Genomic_DNA"/>
</dbReference>
<dbReference type="AlphaFoldDB" id="A0AAV3R4U8"/>
<gene>
    <name evidence="2" type="ORF">LIER_25068</name>
</gene>